<evidence type="ECO:0000313" key="1">
    <source>
        <dbReference type="EMBL" id="QJA48723.1"/>
    </source>
</evidence>
<name>A0A6H1ZLC3_9ZZZZ</name>
<dbReference type="AlphaFoldDB" id="A0A6H1ZLC3"/>
<gene>
    <name evidence="2" type="ORF">MM415B01428_0010</name>
    <name evidence="1" type="ORF">TM448A01109_0009</name>
</gene>
<organism evidence="1">
    <name type="scientific">viral metagenome</name>
    <dbReference type="NCBI Taxonomy" id="1070528"/>
    <lineage>
        <taxon>unclassified sequences</taxon>
        <taxon>metagenomes</taxon>
        <taxon>organismal metagenomes</taxon>
    </lineage>
</organism>
<dbReference type="EMBL" id="MT141333">
    <property type="protein sequence ID" value="QJA58649.1"/>
    <property type="molecule type" value="Genomic_DNA"/>
</dbReference>
<protein>
    <submittedName>
        <fullName evidence="1">Putative capsid protein</fullName>
    </submittedName>
</protein>
<dbReference type="EMBL" id="MT144100">
    <property type="protein sequence ID" value="QJA48723.1"/>
    <property type="molecule type" value="Genomic_DNA"/>
</dbReference>
<evidence type="ECO:0000313" key="2">
    <source>
        <dbReference type="EMBL" id="QJA58649.1"/>
    </source>
</evidence>
<accession>A0A6H1ZLC3</accession>
<reference evidence="1" key="1">
    <citation type="submission" date="2020-03" db="EMBL/GenBank/DDBJ databases">
        <title>The deep terrestrial virosphere.</title>
        <authorList>
            <person name="Holmfeldt K."/>
            <person name="Nilsson E."/>
            <person name="Simone D."/>
            <person name="Lopez-Fernandez M."/>
            <person name="Wu X."/>
            <person name="de Brujin I."/>
            <person name="Lundin D."/>
            <person name="Andersson A."/>
            <person name="Bertilsson S."/>
            <person name="Dopson M."/>
        </authorList>
    </citation>
    <scope>NUCLEOTIDE SEQUENCE</scope>
    <source>
        <strain evidence="2">MM415B01428</strain>
        <strain evidence="1">TM448A01109</strain>
    </source>
</reference>
<sequence>MANPLTDKQFVRLLDDRLTKVYHDQFDNLPMIIDTFYNRIKSSKAWEEYFSVGDIPDPEAFNGTIQYQGISPGYHTKIEPTEYAGGIMIERRLIDTERYDIIESRPKGLAKAANRKMNKIAHEPFIYHTSTAFSFMTPEEGVALCSNSHTTKSGTSTSTGFDNLSTLPFNAVNLEAVRIQSLGLKSDISERIETNFDTIVHGTNNAEAVWEVINSQGKVDEMTNNANFQHKKWKQIELPLLDDYDTNDWFIVDSGAMKDYLMWIDGVPLEFMSTTDFDTMVRKYADYFVCGWGWTDWRWIIGCSVS</sequence>
<proteinExistence type="predicted"/>
<dbReference type="Pfam" id="PF25209">
    <property type="entry name" value="Phage_capsid_4"/>
    <property type="match status" value="1"/>
</dbReference>